<feature type="transmembrane region" description="Helical" evidence="6">
    <location>
        <begin position="139"/>
        <end position="157"/>
    </location>
</feature>
<evidence type="ECO:0000259" key="7">
    <source>
        <dbReference type="PROSITE" id="PS50850"/>
    </source>
</evidence>
<feature type="transmembrane region" description="Helical" evidence="6">
    <location>
        <begin position="399"/>
        <end position="415"/>
    </location>
</feature>
<feature type="transmembrane region" description="Helical" evidence="6">
    <location>
        <begin position="42"/>
        <end position="69"/>
    </location>
</feature>
<dbReference type="InterPro" id="IPR036259">
    <property type="entry name" value="MFS_trans_sf"/>
</dbReference>
<evidence type="ECO:0000256" key="4">
    <source>
        <dbReference type="ARBA" id="ARBA00022989"/>
    </source>
</evidence>
<dbReference type="SUPFAM" id="SSF103473">
    <property type="entry name" value="MFS general substrate transporter"/>
    <property type="match status" value="1"/>
</dbReference>
<protein>
    <recommendedName>
        <fullName evidence="7">Major facilitator superfamily (MFS) profile domain-containing protein</fullName>
    </recommendedName>
</protein>
<dbReference type="OrthoDB" id="10262656at2759"/>
<dbReference type="PANTHER" id="PTHR23511:SF35">
    <property type="entry name" value="MAJOR FACILITATOR SUPERFAMILY (MFS) PROFILE DOMAIN-CONTAINING PROTEIN"/>
    <property type="match status" value="1"/>
</dbReference>
<name>A0A0L0BRJ9_LUCCU</name>
<sequence>KLIYLYINHFFTDVKKEKLPAPILTHTFEEAVSLTKIGKFHYTLLVVCGICFMAVMVEIMCVSIILPSMKCDLVASLTEQGILASSGFFGIVLSSHAMGFLADTCGRIRTLRMALILASISTIVSAFSVNIWMLIVFRFFTGFFISGGQACVFSLCGEFHGNKTRVKHVTLLSGFLPIALMYLPTAAIFVLPLRIDAMLFGMKFSSWRILLMVNSSLSLLALLGLFMLPETPKYVLVQGDHDGALEILRGIFVKNTGRPASDYPVKHIVMESNGANLSNIKGVKDALKLIWSQTVPLFYRERCLHTINICGIMFIVYGISQGIFMWFPTMLNEMVAKDGLGYNVCHILSNMETGADLTSDVCNGIIDTFPFMVIIFVGAAFAVFYLIFAFTIDYIGKKNLIISWLVIGGISVTMIRWTSNFYVVVILLTLTMSIGNCGGLVSTISMEFFPTNINAMGMCFIMMIGRLGAVFGSNFLGQLLFNFCDNVLWGLLGICVLLATMSWFLPERKHQKQKKVHEVNQ</sequence>
<comment type="subcellular location">
    <subcellularLocation>
        <location evidence="1">Membrane</location>
        <topology evidence="1">Multi-pass membrane protein</topology>
    </subcellularLocation>
</comment>
<accession>A0A0L0BRJ9</accession>
<keyword evidence="9" id="KW-1185">Reference proteome</keyword>
<evidence type="ECO:0000256" key="6">
    <source>
        <dbReference type="SAM" id="Phobius"/>
    </source>
</evidence>
<dbReference type="GO" id="GO:0022857">
    <property type="term" value="F:transmembrane transporter activity"/>
    <property type="evidence" value="ECO:0007669"/>
    <property type="project" value="InterPro"/>
</dbReference>
<dbReference type="Gene3D" id="1.20.1250.20">
    <property type="entry name" value="MFS general substrate transporter like domains"/>
    <property type="match status" value="1"/>
</dbReference>
<feature type="domain" description="Major facilitator superfamily (MFS) profile" evidence="7">
    <location>
        <begin position="44"/>
        <end position="510"/>
    </location>
</feature>
<feature type="transmembrane region" description="Helical" evidence="6">
    <location>
        <begin position="453"/>
        <end position="475"/>
    </location>
</feature>
<proteinExistence type="predicted"/>
<gene>
    <name evidence="8" type="ORF">FF38_05322</name>
</gene>
<feature type="transmembrane region" description="Helical" evidence="6">
    <location>
        <begin position="369"/>
        <end position="392"/>
    </location>
</feature>
<dbReference type="PANTHER" id="PTHR23511">
    <property type="entry name" value="SYNAPTIC VESICLE GLYCOPROTEIN 2"/>
    <property type="match status" value="1"/>
</dbReference>
<keyword evidence="5 6" id="KW-0472">Membrane</keyword>
<dbReference type="GO" id="GO:0016020">
    <property type="term" value="C:membrane"/>
    <property type="evidence" value="ECO:0007669"/>
    <property type="project" value="UniProtKB-SubCell"/>
</dbReference>
<dbReference type="AlphaFoldDB" id="A0A0L0BRJ9"/>
<evidence type="ECO:0000256" key="5">
    <source>
        <dbReference type="ARBA" id="ARBA00023136"/>
    </source>
</evidence>
<feature type="transmembrane region" description="Helical" evidence="6">
    <location>
        <begin position="81"/>
        <end position="102"/>
    </location>
</feature>
<feature type="non-terminal residue" evidence="8">
    <location>
        <position position="1"/>
    </location>
</feature>
<feature type="transmembrane region" description="Helical" evidence="6">
    <location>
        <begin position="169"/>
        <end position="195"/>
    </location>
</feature>
<feature type="transmembrane region" description="Helical" evidence="6">
    <location>
        <begin position="114"/>
        <end position="133"/>
    </location>
</feature>
<dbReference type="PROSITE" id="PS50850">
    <property type="entry name" value="MFS"/>
    <property type="match status" value="1"/>
</dbReference>
<dbReference type="Proteomes" id="UP000037069">
    <property type="component" value="Unassembled WGS sequence"/>
</dbReference>
<feature type="transmembrane region" description="Helical" evidence="6">
    <location>
        <begin position="487"/>
        <end position="505"/>
    </location>
</feature>
<comment type="caution">
    <text evidence="8">The sequence shown here is derived from an EMBL/GenBank/DDBJ whole genome shotgun (WGS) entry which is preliminary data.</text>
</comment>
<evidence type="ECO:0000313" key="8">
    <source>
        <dbReference type="EMBL" id="KNC22646.1"/>
    </source>
</evidence>
<keyword evidence="2" id="KW-0813">Transport</keyword>
<dbReference type="OMA" id="WHQTVPL"/>
<evidence type="ECO:0000313" key="9">
    <source>
        <dbReference type="Proteomes" id="UP000037069"/>
    </source>
</evidence>
<dbReference type="InterPro" id="IPR020846">
    <property type="entry name" value="MFS_dom"/>
</dbReference>
<feature type="transmembrane region" description="Helical" evidence="6">
    <location>
        <begin position="207"/>
        <end position="228"/>
    </location>
</feature>
<evidence type="ECO:0000256" key="2">
    <source>
        <dbReference type="ARBA" id="ARBA00022448"/>
    </source>
</evidence>
<feature type="transmembrane region" description="Helical" evidence="6">
    <location>
        <begin position="307"/>
        <end position="327"/>
    </location>
</feature>
<dbReference type="InterPro" id="IPR011701">
    <property type="entry name" value="MFS"/>
</dbReference>
<dbReference type="Pfam" id="PF07690">
    <property type="entry name" value="MFS_1"/>
    <property type="match status" value="1"/>
</dbReference>
<dbReference type="EMBL" id="JRES01001467">
    <property type="protein sequence ID" value="KNC22646.1"/>
    <property type="molecule type" value="Genomic_DNA"/>
</dbReference>
<keyword evidence="4 6" id="KW-1133">Transmembrane helix</keyword>
<feature type="transmembrane region" description="Helical" evidence="6">
    <location>
        <begin position="421"/>
        <end position="441"/>
    </location>
</feature>
<keyword evidence="3 6" id="KW-0812">Transmembrane</keyword>
<reference evidence="8 9" key="1">
    <citation type="journal article" date="2015" name="Nat. Commun.">
        <title>Lucilia cuprina genome unlocks parasitic fly biology to underpin future interventions.</title>
        <authorList>
            <person name="Anstead C.A."/>
            <person name="Korhonen P.K."/>
            <person name="Young N.D."/>
            <person name="Hall R.S."/>
            <person name="Jex A.R."/>
            <person name="Murali S.C."/>
            <person name="Hughes D.S."/>
            <person name="Lee S.F."/>
            <person name="Perry T."/>
            <person name="Stroehlein A.J."/>
            <person name="Ansell B.R."/>
            <person name="Breugelmans B."/>
            <person name="Hofmann A."/>
            <person name="Qu J."/>
            <person name="Dugan S."/>
            <person name="Lee S.L."/>
            <person name="Chao H."/>
            <person name="Dinh H."/>
            <person name="Han Y."/>
            <person name="Doddapaneni H.V."/>
            <person name="Worley K.C."/>
            <person name="Muzny D.M."/>
            <person name="Ioannidis P."/>
            <person name="Waterhouse R.M."/>
            <person name="Zdobnov E.M."/>
            <person name="James P.J."/>
            <person name="Bagnall N.H."/>
            <person name="Kotze A.C."/>
            <person name="Gibbs R.A."/>
            <person name="Richards S."/>
            <person name="Batterham P."/>
            <person name="Gasser R.B."/>
        </authorList>
    </citation>
    <scope>NUCLEOTIDE SEQUENCE [LARGE SCALE GENOMIC DNA]</scope>
    <source>
        <strain evidence="8 9">LS</strain>
        <tissue evidence="8">Full body</tissue>
    </source>
</reference>
<dbReference type="STRING" id="7375.A0A0L0BRJ9"/>
<evidence type="ECO:0000256" key="1">
    <source>
        <dbReference type="ARBA" id="ARBA00004141"/>
    </source>
</evidence>
<evidence type="ECO:0000256" key="3">
    <source>
        <dbReference type="ARBA" id="ARBA00022692"/>
    </source>
</evidence>
<organism evidence="8 9">
    <name type="scientific">Lucilia cuprina</name>
    <name type="common">Green bottle fly</name>
    <name type="synonym">Australian sheep blowfly</name>
    <dbReference type="NCBI Taxonomy" id="7375"/>
    <lineage>
        <taxon>Eukaryota</taxon>
        <taxon>Metazoa</taxon>
        <taxon>Ecdysozoa</taxon>
        <taxon>Arthropoda</taxon>
        <taxon>Hexapoda</taxon>
        <taxon>Insecta</taxon>
        <taxon>Pterygota</taxon>
        <taxon>Neoptera</taxon>
        <taxon>Endopterygota</taxon>
        <taxon>Diptera</taxon>
        <taxon>Brachycera</taxon>
        <taxon>Muscomorpha</taxon>
        <taxon>Oestroidea</taxon>
        <taxon>Calliphoridae</taxon>
        <taxon>Luciliinae</taxon>
        <taxon>Lucilia</taxon>
    </lineage>
</organism>